<accession>A0ABS0CYF9</accession>
<organism evidence="1 2">
    <name type="scientific">Nocardia amamiensis</name>
    <dbReference type="NCBI Taxonomy" id="404578"/>
    <lineage>
        <taxon>Bacteria</taxon>
        <taxon>Bacillati</taxon>
        <taxon>Actinomycetota</taxon>
        <taxon>Actinomycetes</taxon>
        <taxon>Mycobacteriales</taxon>
        <taxon>Nocardiaceae</taxon>
        <taxon>Nocardia</taxon>
    </lineage>
</organism>
<proteinExistence type="predicted"/>
<dbReference type="Proteomes" id="UP000702209">
    <property type="component" value="Unassembled WGS sequence"/>
</dbReference>
<sequence length="177" mass="19967">MSTAVRTVAELMIDLARSDGLDDAVTAYYANRVQDPQEALWRTDYALAYIRWDKAEDAPWRDHPRAIELQAQARAIEQRWAADPIVGPRWAELDQLRSEGDYAVPIGDEEPTMQVEAPPGMDPITWRSHLQANDMTGHGRWPASHTAEVVQERQALIPGHAFAGLVNGRNRGQEMER</sequence>
<comment type="caution">
    <text evidence="1">The sequence shown here is derived from an EMBL/GenBank/DDBJ whole genome shotgun (WGS) entry which is preliminary data.</text>
</comment>
<evidence type="ECO:0000313" key="1">
    <source>
        <dbReference type="EMBL" id="MBF6301643.1"/>
    </source>
</evidence>
<dbReference type="EMBL" id="JADLQX010000030">
    <property type="protein sequence ID" value="MBF6301643.1"/>
    <property type="molecule type" value="Genomic_DNA"/>
</dbReference>
<name>A0ABS0CYF9_9NOCA</name>
<protein>
    <submittedName>
        <fullName evidence="1">Uncharacterized protein</fullName>
    </submittedName>
</protein>
<reference evidence="1 2" key="1">
    <citation type="submission" date="2020-10" db="EMBL/GenBank/DDBJ databases">
        <title>Identification of Nocardia species via Next-generation sequencing and recognition of intraspecies genetic diversity.</title>
        <authorList>
            <person name="Li P."/>
            <person name="Li P."/>
            <person name="Lu B."/>
        </authorList>
    </citation>
    <scope>NUCLEOTIDE SEQUENCE [LARGE SCALE GENOMIC DNA]</scope>
    <source>
        <strain evidence="1 2">BJ06-0157</strain>
    </source>
</reference>
<keyword evidence="2" id="KW-1185">Reference proteome</keyword>
<evidence type="ECO:0000313" key="2">
    <source>
        <dbReference type="Proteomes" id="UP000702209"/>
    </source>
</evidence>
<dbReference type="RefSeq" id="WP_195132864.1">
    <property type="nucleotide sequence ID" value="NZ_JADLQX010000030.1"/>
</dbReference>
<gene>
    <name evidence="1" type="ORF">IU459_29495</name>
</gene>